<evidence type="ECO:0000256" key="10">
    <source>
        <dbReference type="ARBA" id="ARBA00023157"/>
    </source>
</evidence>
<protein>
    <submittedName>
        <fullName evidence="13">Protein required for cytochrome oxidase assembly</fullName>
    </submittedName>
</protein>
<keyword evidence="14" id="KW-1185">Reference proteome</keyword>
<keyword evidence="2" id="KW-1003">Cell membrane</keyword>
<dbReference type="PANTHER" id="PTHR35457">
    <property type="entry name" value="HEME A SYNTHASE"/>
    <property type="match status" value="1"/>
</dbReference>
<gene>
    <name evidence="13" type="ORF">CAE01nite_30560</name>
</gene>
<evidence type="ECO:0000256" key="7">
    <source>
        <dbReference type="ARBA" id="ARBA00023004"/>
    </source>
</evidence>
<dbReference type="GO" id="GO:0016491">
    <property type="term" value="F:oxidoreductase activity"/>
    <property type="evidence" value="ECO:0007669"/>
    <property type="project" value="UniProtKB-KW"/>
</dbReference>
<keyword evidence="7" id="KW-0408">Iron</keyword>
<evidence type="ECO:0000256" key="6">
    <source>
        <dbReference type="ARBA" id="ARBA00023002"/>
    </source>
</evidence>
<keyword evidence="4" id="KW-0479">Metal-binding</keyword>
<dbReference type="GO" id="GO:0006784">
    <property type="term" value="P:heme A biosynthetic process"/>
    <property type="evidence" value="ECO:0007669"/>
    <property type="project" value="InterPro"/>
</dbReference>
<feature type="transmembrane region" description="Helical" evidence="12">
    <location>
        <begin position="193"/>
        <end position="213"/>
    </location>
</feature>
<name>A0A512DFU0_9CELL</name>
<keyword evidence="8" id="KW-0350">Heme biosynthesis</keyword>
<dbReference type="InterPro" id="IPR003780">
    <property type="entry name" value="COX15/CtaA_fam"/>
</dbReference>
<comment type="caution">
    <text evidence="13">The sequence shown here is derived from an EMBL/GenBank/DDBJ whole genome shotgun (WGS) entry which is preliminary data.</text>
</comment>
<sequence length="278" mass="28876">MVQIGIVVTGGAVRLTGSGLGCSTWPQCEPGSFTPVLHEATTWHPLIEFGNRTLTGVVGIVAIAVALLLLTDTRRSRAYRRLGAVPLAGVVVQALIGGVSVLLHLDPAVVGVHMLVSLGLVAVSTVLLYRWSEGDGPVRPVVGPRARATGQALVAVAVVLLALGVVVTGSGPHGGDEEVAYRFEVDPVLIAKLHAAAVWTFIGVLGALVVGLVRDAAPARPRRAAVVLLAVTLAQGLVGYVQYFTGLPEILVGVHMLGAALLTASLAWTVLTLRERSW</sequence>
<evidence type="ECO:0000256" key="2">
    <source>
        <dbReference type="ARBA" id="ARBA00022475"/>
    </source>
</evidence>
<evidence type="ECO:0000256" key="8">
    <source>
        <dbReference type="ARBA" id="ARBA00023133"/>
    </source>
</evidence>
<evidence type="ECO:0000256" key="3">
    <source>
        <dbReference type="ARBA" id="ARBA00022692"/>
    </source>
</evidence>
<dbReference type="Pfam" id="PF02628">
    <property type="entry name" value="COX15-CtaA"/>
    <property type="match status" value="1"/>
</dbReference>
<proteinExistence type="predicted"/>
<dbReference type="GO" id="GO:0016020">
    <property type="term" value="C:membrane"/>
    <property type="evidence" value="ECO:0007669"/>
    <property type="project" value="UniProtKB-SubCell"/>
</dbReference>
<comment type="pathway">
    <text evidence="11">Porphyrin-containing compound metabolism.</text>
</comment>
<keyword evidence="10" id="KW-1015">Disulfide bond</keyword>
<dbReference type="InterPro" id="IPR050450">
    <property type="entry name" value="COX15/CtaA_HemeA_synthase"/>
</dbReference>
<evidence type="ECO:0000313" key="13">
    <source>
        <dbReference type="EMBL" id="GEO35331.1"/>
    </source>
</evidence>
<evidence type="ECO:0000256" key="9">
    <source>
        <dbReference type="ARBA" id="ARBA00023136"/>
    </source>
</evidence>
<evidence type="ECO:0000256" key="5">
    <source>
        <dbReference type="ARBA" id="ARBA00022989"/>
    </source>
</evidence>
<keyword evidence="3 12" id="KW-0812">Transmembrane</keyword>
<reference evidence="13 14" key="1">
    <citation type="submission" date="2019-07" db="EMBL/GenBank/DDBJ databases">
        <title>Whole genome shotgun sequence of Cellulomonas aerilata NBRC 106308.</title>
        <authorList>
            <person name="Hosoyama A."/>
            <person name="Uohara A."/>
            <person name="Ohji S."/>
            <person name="Ichikawa N."/>
        </authorList>
    </citation>
    <scope>NUCLEOTIDE SEQUENCE [LARGE SCALE GENOMIC DNA]</scope>
    <source>
        <strain evidence="13 14">NBRC 106308</strain>
    </source>
</reference>
<evidence type="ECO:0000256" key="11">
    <source>
        <dbReference type="ARBA" id="ARBA00023444"/>
    </source>
</evidence>
<dbReference type="PANTHER" id="PTHR35457:SF1">
    <property type="entry name" value="HEME A SYNTHASE"/>
    <property type="match status" value="1"/>
</dbReference>
<dbReference type="AlphaFoldDB" id="A0A512DFU0"/>
<feature type="transmembrane region" description="Helical" evidence="12">
    <location>
        <begin position="225"/>
        <end position="244"/>
    </location>
</feature>
<keyword evidence="5 12" id="KW-1133">Transmembrane helix</keyword>
<feature type="transmembrane region" description="Helical" evidence="12">
    <location>
        <begin position="250"/>
        <end position="273"/>
    </location>
</feature>
<evidence type="ECO:0000313" key="14">
    <source>
        <dbReference type="Proteomes" id="UP000321181"/>
    </source>
</evidence>
<comment type="subcellular location">
    <subcellularLocation>
        <location evidence="1">Membrane</location>
        <topology evidence="1">Multi-pass membrane protein</topology>
    </subcellularLocation>
</comment>
<accession>A0A512DFU0</accession>
<keyword evidence="6" id="KW-0560">Oxidoreductase</keyword>
<organism evidence="13 14">
    <name type="scientific">Cellulomonas aerilata</name>
    <dbReference type="NCBI Taxonomy" id="515326"/>
    <lineage>
        <taxon>Bacteria</taxon>
        <taxon>Bacillati</taxon>
        <taxon>Actinomycetota</taxon>
        <taxon>Actinomycetes</taxon>
        <taxon>Micrococcales</taxon>
        <taxon>Cellulomonadaceae</taxon>
        <taxon>Cellulomonas</taxon>
    </lineage>
</organism>
<evidence type="ECO:0000256" key="12">
    <source>
        <dbReference type="SAM" id="Phobius"/>
    </source>
</evidence>
<dbReference type="EMBL" id="BJYY01000019">
    <property type="protein sequence ID" value="GEO35331.1"/>
    <property type="molecule type" value="Genomic_DNA"/>
</dbReference>
<keyword evidence="9 12" id="KW-0472">Membrane</keyword>
<feature type="transmembrane region" description="Helical" evidence="12">
    <location>
        <begin position="53"/>
        <end position="70"/>
    </location>
</feature>
<dbReference type="Proteomes" id="UP000321181">
    <property type="component" value="Unassembled WGS sequence"/>
</dbReference>
<evidence type="ECO:0000256" key="1">
    <source>
        <dbReference type="ARBA" id="ARBA00004141"/>
    </source>
</evidence>
<feature type="transmembrane region" description="Helical" evidence="12">
    <location>
        <begin position="82"/>
        <end position="103"/>
    </location>
</feature>
<evidence type="ECO:0000256" key="4">
    <source>
        <dbReference type="ARBA" id="ARBA00022723"/>
    </source>
</evidence>
<dbReference type="GO" id="GO:0046872">
    <property type="term" value="F:metal ion binding"/>
    <property type="evidence" value="ECO:0007669"/>
    <property type="project" value="UniProtKB-KW"/>
</dbReference>
<feature type="transmembrane region" description="Helical" evidence="12">
    <location>
        <begin position="109"/>
        <end position="131"/>
    </location>
</feature>
<feature type="transmembrane region" description="Helical" evidence="12">
    <location>
        <begin position="152"/>
        <end position="173"/>
    </location>
</feature>